<comment type="caution">
    <text evidence="2">The sequence shown here is derived from an EMBL/GenBank/DDBJ whole genome shotgun (WGS) entry which is preliminary data.</text>
</comment>
<evidence type="ECO:0000313" key="2">
    <source>
        <dbReference type="EMBL" id="HHM97117.1"/>
    </source>
</evidence>
<evidence type="ECO:0000256" key="1">
    <source>
        <dbReference type="SAM" id="MobiDB-lite"/>
    </source>
</evidence>
<protein>
    <submittedName>
        <fullName evidence="2">Uncharacterized protein</fullName>
    </submittedName>
</protein>
<organism evidence="2">
    <name type="scientific">Thermomicrobium roseum</name>
    <dbReference type="NCBI Taxonomy" id="500"/>
    <lineage>
        <taxon>Bacteria</taxon>
        <taxon>Pseudomonadati</taxon>
        <taxon>Thermomicrobiota</taxon>
        <taxon>Thermomicrobia</taxon>
        <taxon>Thermomicrobiales</taxon>
        <taxon>Thermomicrobiaceae</taxon>
        <taxon>Thermomicrobium</taxon>
    </lineage>
</organism>
<gene>
    <name evidence="2" type="ORF">ENM21_07925</name>
</gene>
<reference evidence="2" key="1">
    <citation type="journal article" date="2020" name="mSystems">
        <title>Genome- and Community-Level Interaction Insights into Carbon Utilization and Element Cycling Functions of Hydrothermarchaeota in Hydrothermal Sediment.</title>
        <authorList>
            <person name="Zhou Z."/>
            <person name="Liu Y."/>
            <person name="Xu W."/>
            <person name="Pan J."/>
            <person name="Luo Z.H."/>
            <person name="Li M."/>
        </authorList>
    </citation>
    <scope>NUCLEOTIDE SEQUENCE [LARGE SCALE GENOMIC DNA]</scope>
    <source>
        <strain evidence="2">SpSt-1065</strain>
    </source>
</reference>
<proteinExistence type="predicted"/>
<dbReference type="EMBL" id="DRWX01000363">
    <property type="protein sequence ID" value="HHM97117.1"/>
    <property type="molecule type" value="Genomic_DNA"/>
</dbReference>
<feature type="region of interest" description="Disordered" evidence="1">
    <location>
        <begin position="1"/>
        <end position="23"/>
    </location>
</feature>
<dbReference type="AlphaFoldDB" id="A0A7C5VYB3"/>
<name>A0A7C5VYB3_THERO</name>
<accession>A0A7C5VYB3</accession>
<sequence length="61" mass="6622">MRYPLMPATRASPVPVTPHPSPAATGRLHRLTLLTSAAASWGSSIPLLRRSLYDRSGSRTH</sequence>